<evidence type="ECO:0000259" key="2">
    <source>
        <dbReference type="Pfam" id="PF00248"/>
    </source>
</evidence>
<dbReference type="EMBL" id="JBHSIT010000009">
    <property type="protein sequence ID" value="MFC4911459.1"/>
    <property type="molecule type" value="Genomic_DNA"/>
</dbReference>
<gene>
    <name evidence="3" type="ORF">ACFPCY_29425</name>
</gene>
<dbReference type="SUPFAM" id="SSF51430">
    <property type="entry name" value="NAD(P)-linked oxidoreductase"/>
    <property type="match status" value="1"/>
</dbReference>
<evidence type="ECO:0000256" key="1">
    <source>
        <dbReference type="ARBA" id="ARBA00023002"/>
    </source>
</evidence>
<dbReference type="RefSeq" id="WP_378260387.1">
    <property type="nucleotide sequence ID" value="NZ_JBHSIT010000009.1"/>
</dbReference>
<dbReference type="InterPro" id="IPR023210">
    <property type="entry name" value="NADP_OxRdtase_dom"/>
</dbReference>
<feature type="domain" description="NADP-dependent oxidoreductase" evidence="2">
    <location>
        <begin position="20"/>
        <end position="291"/>
    </location>
</feature>
<proteinExistence type="predicted"/>
<dbReference type="InterPro" id="IPR020471">
    <property type="entry name" value="AKR"/>
</dbReference>
<dbReference type="InterPro" id="IPR036812">
    <property type="entry name" value="NAD(P)_OxRdtase_dom_sf"/>
</dbReference>
<name>A0ABV9U6N0_9ACTN</name>
<sequence>MTSTSTPGTVPFAGRDVARVGYGAMQLTHGGHVAREDAVNVLRLAADAGANHIDTAYFYGEGACNALIREALAPYPDELVIATKVGADNTSDGGLTPAQRPEELRRQVEANLASLGVDRLDVVYLRRLDFEPGIIATGEQKVDLDDQLAELAALRAAGKIRAIALSNVDAGRLRRAAPVGVEAVQNAYNLLDRATEPVLDACREHGVAWVPYIPLGSAFPGYRKVTEDGTVRAVARDLGATASQVGLAWLLAHYERTLLIPGTANPAHLAENMAAAGVRLDPETTARLAALAPPTAPSEG</sequence>
<dbReference type="Gene3D" id="3.20.20.100">
    <property type="entry name" value="NADP-dependent oxidoreductase domain"/>
    <property type="match status" value="1"/>
</dbReference>
<dbReference type="Proteomes" id="UP001595872">
    <property type="component" value="Unassembled WGS sequence"/>
</dbReference>
<dbReference type="PANTHER" id="PTHR43625:SF40">
    <property type="entry name" value="ALDO-KETO REDUCTASE YAKC [NADP(+)]"/>
    <property type="match status" value="1"/>
</dbReference>
<accession>A0ABV9U6N0</accession>
<organism evidence="3 4">
    <name type="scientific">Actinomadura gamaensis</name>
    <dbReference type="NCBI Taxonomy" id="1763541"/>
    <lineage>
        <taxon>Bacteria</taxon>
        <taxon>Bacillati</taxon>
        <taxon>Actinomycetota</taxon>
        <taxon>Actinomycetes</taxon>
        <taxon>Streptosporangiales</taxon>
        <taxon>Thermomonosporaceae</taxon>
        <taxon>Actinomadura</taxon>
    </lineage>
</organism>
<dbReference type="CDD" id="cd19088">
    <property type="entry name" value="AKR_AKR13B1"/>
    <property type="match status" value="1"/>
</dbReference>
<evidence type="ECO:0000313" key="3">
    <source>
        <dbReference type="EMBL" id="MFC4911459.1"/>
    </source>
</evidence>
<dbReference type="PANTHER" id="PTHR43625">
    <property type="entry name" value="AFLATOXIN B1 ALDEHYDE REDUCTASE"/>
    <property type="match status" value="1"/>
</dbReference>
<dbReference type="InterPro" id="IPR050791">
    <property type="entry name" value="Aldo-Keto_reductase"/>
</dbReference>
<comment type="caution">
    <text evidence="3">The sequence shown here is derived from an EMBL/GenBank/DDBJ whole genome shotgun (WGS) entry which is preliminary data.</text>
</comment>
<protein>
    <submittedName>
        <fullName evidence="3">Aldo/keto reductase</fullName>
    </submittedName>
</protein>
<keyword evidence="4" id="KW-1185">Reference proteome</keyword>
<dbReference type="Pfam" id="PF00248">
    <property type="entry name" value="Aldo_ket_red"/>
    <property type="match status" value="1"/>
</dbReference>
<reference evidence="4" key="1">
    <citation type="journal article" date="2019" name="Int. J. Syst. Evol. Microbiol.">
        <title>The Global Catalogue of Microorganisms (GCM) 10K type strain sequencing project: providing services to taxonomists for standard genome sequencing and annotation.</title>
        <authorList>
            <consortium name="The Broad Institute Genomics Platform"/>
            <consortium name="The Broad Institute Genome Sequencing Center for Infectious Disease"/>
            <person name="Wu L."/>
            <person name="Ma J."/>
        </authorList>
    </citation>
    <scope>NUCLEOTIDE SEQUENCE [LARGE SCALE GENOMIC DNA]</scope>
    <source>
        <strain evidence="4">KLKA75</strain>
    </source>
</reference>
<dbReference type="PRINTS" id="PR00069">
    <property type="entry name" value="ALDKETRDTASE"/>
</dbReference>
<evidence type="ECO:0000313" key="4">
    <source>
        <dbReference type="Proteomes" id="UP001595872"/>
    </source>
</evidence>
<keyword evidence="1" id="KW-0560">Oxidoreductase</keyword>